<gene>
    <name evidence="3" type="ORF">LTLLF_143315</name>
</gene>
<dbReference type="EMBL" id="JAATJU010021815">
    <property type="protein sequence ID" value="KAH0512753.1"/>
    <property type="molecule type" value="Genomic_DNA"/>
</dbReference>
<reference evidence="3" key="1">
    <citation type="submission" date="2020-03" db="EMBL/GenBank/DDBJ databases">
        <title>Studies in the Genomics of Life Span.</title>
        <authorList>
            <person name="Glass D."/>
        </authorList>
    </citation>
    <scope>NUCLEOTIDE SEQUENCE</scope>
    <source>
        <strain evidence="3">LTLLF</strain>
        <tissue evidence="3">Muscle</tissue>
    </source>
</reference>
<comment type="caution">
    <text evidence="3">The sequence shown here is derived from an EMBL/GenBank/DDBJ whole genome shotgun (WGS) entry which is preliminary data.</text>
</comment>
<dbReference type="AlphaFoldDB" id="A0A8J6KVD7"/>
<protein>
    <submittedName>
        <fullName evidence="3">60S ribosomal protein L27</fullName>
    </submittedName>
</protein>
<dbReference type="InterPro" id="IPR041991">
    <property type="entry name" value="Ribosomal_eL27_KOW"/>
</dbReference>
<dbReference type="GO" id="GO:1990904">
    <property type="term" value="C:ribonucleoprotein complex"/>
    <property type="evidence" value="ECO:0007669"/>
    <property type="project" value="UniProtKB-KW"/>
</dbReference>
<evidence type="ECO:0000313" key="4">
    <source>
        <dbReference type="Proteomes" id="UP000710432"/>
    </source>
</evidence>
<accession>A0A8J6KVD7</accession>
<evidence type="ECO:0000256" key="1">
    <source>
        <dbReference type="ARBA" id="ARBA00022980"/>
    </source>
</evidence>
<keyword evidence="2" id="KW-0687">Ribonucleoprotein</keyword>
<dbReference type="CDD" id="cd06090">
    <property type="entry name" value="KOW_RPL27"/>
    <property type="match status" value="1"/>
</dbReference>
<evidence type="ECO:0000256" key="2">
    <source>
        <dbReference type="ARBA" id="ARBA00023274"/>
    </source>
</evidence>
<dbReference type="InterPro" id="IPR001141">
    <property type="entry name" value="Ribosomal_eL27"/>
</dbReference>
<dbReference type="GO" id="GO:0006412">
    <property type="term" value="P:translation"/>
    <property type="evidence" value="ECO:0007669"/>
    <property type="project" value="InterPro"/>
</dbReference>
<dbReference type="Gene3D" id="2.30.30.770">
    <property type="match status" value="1"/>
</dbReference>
<keyword evidence="1 3" id="KW-0689">Ribosomal protein</keyword>
<dbReference type="PANTHER" id="PTHR10497">
    <property type="entry name" value="60S RIBOSOMAL PROTEIN L27"/>
    <property type="match status" value="1"/>
</dbReference>
<proteinExistence type="predicted"/>
<dbReference type="Proteomes" id="UP000710432">
    <property type="component" value="Unassembled WGS sequence"/>
</dbReference>
<dbReference type="InterPro" id="IPR038655">
    <property type="entry name" value="Ribosomal_eL27_sf"/>
</dbReference>
<sequence>MSSFPFCWEPAASCQNGKVHETGKVVLVLAGCYSRQKVIIVKNIDDGFSDHPYSRALMTRIDLYPRTVTAAMGKKKIAKWSKIKSFAKAWSKQSKVRAPRPLLCGITETLRTYANPSFSSKATLDTDARRS</sequence>
<evidence type="ECO:0000313" key="3">
    <source>
        <dbReference type="EMBL" id="KAH0512753.1"/>
    </source>
</evidence>
<dbReference type="GO" id="GO:0003735">
    <property type="term" value="F:structural constituent of ribosome"/>
    <property type="evidence" value="ECO:0007669"/>
    <property type="project" value="InterPro"/>
</dbReference>
<dbReference type="GO" id="GO:0005840">
    <property type="term" value="C:ribosome"/>
    <property type="evidence" value="ECO:0007669"/>
    <property type="project" value="UniProtKB-KW"/>
</dbReference>
<name>A0A8J6KVD7_MICOH</name>
<organism evidence="3 4">
    <name type="scientific">Microtus ochrogaster</name>
    <name type="common">Prairie vole</name>
    <dbReference type="NCBI Taxonomy" id="79684"/>
    <lineage>
        <taxon>Eukaryota</taxon>
        <taxon>Metazoa</taxon>
        <taxon>Chordata</taxon>
        <taxon>Craniata</taxon>
        <taxon>Vertebrata</taxon>
        <taxon>Euteleostomi</taxon>
        <taxon>Mammalia</taxon>
        <taxon>Eutheria</taxon>
        <taxon>Euarchontoglires</taxon>
        <taxon>Glires</taxon>
        <taxon>Rodentia</taxon>
        <taxon>Myomorpha</taxon>
        <taxon>Muroidea</taxon>
        <taxon>Cricetidae</taxon>
        <taxon>Arvicolinae</taxon>
        <taxon>Microtus</taxon>
    </lineage>
</organism>